<dbReference type="PANTHER" id="PTHR44520">
    <property type="entry name" value="RESPONSE REGULATOR RCP1-RELATED"/>
    <property type="match status" value="1"/>
</dbReference>
<dbReference type="InterPro" id="IPR001789">
    <property type="entry name" value="Sig_transdc_resp-reg_receiver"/>
</dbReference>
<evidence type="ECO:0000313" key="4">
    <source>
        <dbReference type="Proteomes" id="UP000606008"/>
    </source>
</evidence>
<dbReference type="InterPro" id="IPR011006">
    <property type="entry name" value="CheY-like_superfamily"/>
</dbReference>
<evidence type="ECO:0000259" key="2">
    <source>
        <dbReference type="PROSITE" id="PS50110"/>
    </source>
</evidence>
<evidence type="ECO:0000256" key="1">
    <source>
        <dbReference type="PROSITE-ProRule" id="PRU00169"/>
    </source>
</evidence>
<evidence type="ECO:0000313" key="3">
    <source>
        <dbReference type="EMBL" id="NID09186.1"/>
    </source>
</evidence>
<dbReference type="SUPFAM" id="SSF52172">
    <property type="entry name" value="CheY-like"/>
    <property type="match status" value="1"/>
</dbReference>
<proteinExistence type="predicted"/>
<dbReference type="Pfam" id="PF00072">
    <property type="entry name" value="Response_reg"/>
    <property type="match status" value="1"/>
</dbReference>
<comment type="caution">
    <text evidence="3">The sequence shown here is derived from an EMBL/GenBank/DDBJ whole genome shotgun (WGS) entry which is preliminary data.</text>
</comment>
<sequence length="162" mass="18846">MTIASTFDQAIRANFQGARLLAIDDNPDHGTIIKRVMKQCLAEVESTVVTNEQQALTYLNDCQFEEWNWPKLIILDLYLPDRQNGWQLLEKIKSLPNGMSKIPVILLSHSSDRADITEAYQRGCSSYLTKPCRVEQWIEYFQMVRTYWWETVTLPKPTISLF</sequence>
<dbReference type="Proteomes" id="UP000606008">
    <property type="component" value="Unassembled WGS sequence"/>
</dbReference>
<organism evidence="3 4">
    <name type="scientific">Fibrivirga algicola</name>
    <dbReference type="NCBI Taxonomy" id="2950420"/>
    <lineage>
        <taxon>Bacteria</taxon>
        <taxon>Pseudomonadati</taxon>
        <taxon>Bacteroidota</taxon>
        <taxon>Cytophagia</taxon>
        <taxon>Cytophagales</taxon>
        <taxon>Spirosomataceae</taxon>
        <taxon>Fibrivirga</taxon>
    </lineage>
</organism>
<dbReference type="PROSITE" id="PS50110">
    <property type="entry name" value="RESPONSE_REGULATORY"/>
    <property type="match status" value="1"/>
</dbReference>
<name>A0ABX0QD53_9BACT</name>
<feature type="modified residue" description="4-aspartylphosphate" evidence="1">
    <location>
        <position position="76"/>
    </location>
</feature>
<dbReference type="Gene3D" id="3.40.50.2300">
    <property type="match status" value="1"/>
</dbReference>
<accession>A0ABX0QD53</accession>
<protein>
    <submittedName>
        <fullName evidence="3">Response regulator</fullName>
    </submittedName>
</protein>
<reference evidence="3" key="1">
    <citation type="submission" date="2024-05" db="EMBL/GenBank/DDBJ databases">
        <authorList>
            <person name="Jung D.-H."/>
        </authorList>
    </citation>
    <scope>NUCLEOTIDE SEQUENCE</scope>
    <source>
        <strain evidence="3">JA-25</strain>
    </source>
</reference>
<dbReference type="RefSeq" id="WP_085414705.1">
    <property type="nucleotide sequence ID" value="NZ_WAEL01000001.1"/>
</dbReference>
<gene>
    <name evidence="3" type="ORF">F7231_03295</name>
</gene>
<keyword evidence="1" id="KW-0597">Phosphoprotein</keyword>
<keyword evidence="4" id="KW-1185">Reference proteome</keyword>
<feature type="domain" description="Response regulatory" evidence="2">
    <location>
        <begin position="19"/>
        <end position="145"/>
    </location>
</feature>
<dbReference type="InterPro" id="IPR052893">
    <property type="entry name" value="TCS_response_regulator"/>
</dbReference>
<dbReference type="SMART" id="SM00448">
    <property type="entry name" value="REC"/>
    <property type="match status" value="1"/>
</dbReference>
<dbReference type="EMBL" id="WAEL01000001">
    <property type="protein sequence ID" value="NID09186.1"/>
    <property type="molecule type" value="Genomic_DNA"/>
</dbReference>